<dbReference type="EMBL" id="JQBL01000005">
    <property type="protein sequence ID" value="KRN50861.1"/>
    <property type="molecule type" value="Genomic_DNA"/>
</dbReference>
<evidence type="ECO:0000313" key="2">
    <source>
        <dbReference type="Proteomes" id="UP000051841"/>
    </source>
</evidence>
<gene>
    <name evidence="1" type="ORF">IV49_GL001678</name>
</gene>
<comment type="caution">
    <text evidence="1">The sequence shown here is derived from an EMBL/GenBank/DDBJ whole genome shotgun (WGS) entry which is preliminary data.</text>
</comment>
<name>A0A0R2HND9_9FIRM</name>
<organism evidence="1 2">
    <name type="scientific">Kandleria vitulina DSM 20405</name>
    <dbReference type="NCBI Taxonomy" id="1410657"/>
    <lineage>
        <taxon>Bacteria</taxon>
        <taxon>Bacillati</taxon>
        <taxon>Bacillota</taxon>
        <taxon>Erysipelotrichia</taxon>
        <taxon>Erysipelotrichales</taxon>
        <taxon>Coprobacillaceae</taxon>
        <taxon>Kandleria</taxon>
    </lineage>
</organism>
<protein>
    <recommendedName>
        <fullName evidence="3">DUF4351 domain-containing protein</fullName>
    </recommendedName>
</protein>
<dbReference type="PATRIC" id="fig|1410657.5.peg.1730"/>
<accession>A0A0R2HND9</accession>
<proteinExistence type="predicted"/>
<keyword evidence="2" id="KW-1185">Reference proteome</keyword>
<dbReference type="AlphaFoldDB" id="A0A0R2HND9"/>
<evidence type="ECO:0000313" key="1">
    <source>
        <dbReference type="EMBL" id="KRN50861.1"/>
    </source>
</evidence>
<evidence type="ECO:0008006" key="3">
    <source>
        <dbReference type="Google" id="ProtNLM"/>
    </source>
</evidence>
<dbReference type="Proteomes" id="UP000051841">
    <property type="component" value="Unassembled WGS sequence"/>
</dbReference>
<sequence length="69" mass="8280">MDKNNMLNDDHWELQKKMAKITTIELVLKYRFPDLRLGFLYSLSYEELDEIIDNISTITLEELQGYTHE</sequence>
<reference evidence="1 2" key="1">
    <citation type="journal article" date="2015" name="Genome Announc.">
        <title>Expanding the biotechnology potential of lactobacilli through comparative genomics of 213 strains and associated genera.</title>
        <authorList>
            <person name="Sun Z."/>
            <person name="Harris H.M."/>
            <person name="McCann A."/>
            <person name="Guo C."/>
            <person name="Argimon S."/>
            <person name="Zhang W."/>
            <person name="Yang X."/>
            <person name="Jeffery I.B."/>
            <person name="Cooney J.C."/>
            <person name="Kagawa T.F."/>
            <person name="Liu W."/>
            <person name="Song Y."/>
            <person name="Salvetti E."/>
            <person name="Wrobel A."/>
            <person name="Rasinkangas P."/>
            <person name="Parkhill J."/>
            <person name="Rea M.C."/>
            <person name="O'Sullivan O."/>
            <person name="Ritari J."/>
            <person name="Douillard F.P."/>
            <person name="Paul Ross R."/>
            <person name="Yang R."/>
            <person name="Briner A.E."/>
            <person name="Felis G.E."/>
            <person name="de Vos W.M."/>
            <person name="Barrangou R."/>
            <person name="Klaenhammer T.R."/>
            <person name="Caufield P.W."/>
            <person name="Cui Y."/>
            <person name="Zhang H."/>
            <person name="O'Toole P.W."/>
        </authorList>
    </citation>
    <scope>NUCLEOTIDE SEQUENCE [LARGE SCALE GENOMIC DNA]</scope>
    <source>
        <strain evidence="1 2">DSM 20405</strain>
    </source>
</reference>
<dbReference type="RefSeq" id="WP_029070702.1">
    <property type="nucleotide sequence ID" value="NZ_JNKN01000001.1"/>
</dbReference>